<accession>A0A7G1G5Z3</accession>
<proteinExistence type="predicted"/>
<evidence type="ECO:0008006" key="6">
    <source>
        <dbReference type="Google" id="ProtNLM"/>
    </source>
</evidence>
<feature type="domain" description="Response regulatory" evidence="2">
    <location>
        <begin position="6"/>
        <end position="125"/>
    </location>
</feature>
<dbReference type="InterPro" id="IPR003607">
    <property type="entry name" value="HD/PDEase_dom"/>
</dbReference>
<evidence type="ECO:0000256" key="1">
    <source>
        <dbReference type="PROSITE-ProRule" id="PRU00169"/>
    </source>
</evidence>
<keyword evidence="5" id="KW-1185">Reference proteome</keyword>
<dbReference type="Gene3D" id="3.40.50.2300">
    <property type="match status" value="1"/>
</dbReference>
<dbReference type="InterPro" id="IPR001789">
    <property type="entry name" value="Sig_transdc_resp-reg_receiver"/>
</dbReference>
<evidence type="ECO:0000259" key="2">
    <source>
        <dbReference type="PROSITE" id="PS50110"/>
    </source>
</evidence>
<dbReference type="AlphaFoldDB" id="A0A7G1G5Z3"/>
<gene>
    <name evidence="4" type="ORF">OSSY52_21090</name>
</gene>
<dbReference type="CDD" id="cd00077">
    <property type="entry name" value="HDc"/>
    <property type="match status" value="1"/>
</dbReference>
<evidence type="ECO:0000259" key="3">
    <source>
        <dbReference type="PROSITE" id="PS51832"/>
    </source>
</evidence>
<dbReference type="Pfam" id="PF00072">
    <property type="entry name" value="Response_reg"/>
    <property type="match status" value="1"/>
</dbReference>
<dbReference type="InterPro" id="IPR052020">
    <property type="entry name" value="Cyclic_di-GMP/3'3'-cGAMP_PDE"/>
</dbReference>
<dbReference type="PANTHER" id="PTHR45228:SF1">
    <property type="entry name" value="CYCLIC DI-GMP PHOSPHODIESTERASE TM_0186"/>
    <property type="match status" value="1"/>
</dbReference>
<organism evidence="4 5">
    <name type="scientific">Tepiditoga spiralis</name>
    <dbReference type="NCBI Taxonomy" id="2108365"/>
    <lineage>
        <taxon>Bacteria</taxon>
        <taxon>Thermotogati</taxon>
        <taxon>Thermotogota</taxon>
        <taxon>Thermotogae</taxon>
        <taxon>Petrotogales</taxon>
        <taxon>Petrotogaceae</taxon>
        <taxon>Tepiditoga</taxon>
    </lineage>
</organism>
<sequence>MFSKRPICIVENDDNDFEHVKNELKKSSLSNEILRFKKTEEMLDFLKNEEIKPALILTALRFPGMNGIEFMKIAKKENLLDDIKVIVLTSADENLRLESKNEGFIGFIKKPFVLNVLYNLLRTFTSNKFLERNKVDDILKDISTTFNNKILKSLIAIKTNKVYTQLSFFDGYSNSIVLEYKGISFRLKNKIYDTLKNQKIFSDTFSINDVKNKFWWMISNLPKNAYIYIRKIEFENKDTGLILFITKEKMDSELNKKIDEKLYELSASMYTQKNDFEQKVYMGKAILNLAKTTTAYDPYIYLHSVRMADLSAILALLYGFDNERISFVKNCGMIHDLGNIFVSKRVLNKPGILTDSEFKEVQSHTSKLEELLSDNEFLNDYVEVAKLHHERLDGSGYYGLKMNDIPIESQILAIADIYDALTHDRPYRKAESIEKTLKILNSMAKDGKINKEIVKILENLVPIFEKTSYNLNLTSLLRNNKKIFIENPFKENSLIDGKIEKLTGGFAYIKLEEVPQLKIGNSITLYSNLDGIIEKFECKILNIKEDGFIVLVKTTEYESKIIKTMWAKKINLFKLESGIKRMDQIEISEYTLNARMSMFGANQLSFTTTENLFNLKDKLMIDFDAYGENIVIFGEIKRIESEENLVRYWVKYLNMTEDKIATINRTLFKRKLEILLYL</sequence>
<evidence type="ECO:0000313" key="4">
    <source>
        <dbReference type="EMBL" id="BBE31968.1"/>
    </source>
</evidence>
<dbReference type="PROSITE" id="PS50110">
    <property type="entry name" value="RESPONSE_REGULATORY"/>
    <property type="match status" value="1"/>
</dbReference>
<dbReference type="Pfam" id="PF13487">
    <property type="entry name" value="HD_5"/>
    <property type="match status" value="1"/>
</dbReference>
<dbReference type="Gene3D" id="1.10.3210.10">
    <property type="entry name" value="Hypothetical protein af1432"/>
    <property type="match status" value="1"/>
</dbReference>
<feature type="domain" description="HD-GYP" evidence="3">
    <location>
        <begin position="278"/>
        <end position="472"/>
    </location>
</feature>
<dbReference type="SMART" id="SM00448">
    <property type="entry name" value="REC"/>
    <property type="match status" value="1"/>
</dbReference>
<reference evidence="4 5" key="1">
    <citation type="submission" date="2018-06" db="EMBL/GenBank/DDBJ databases">
        <title>Genome sequencing of Oceanotoga sp. sy52.</title>
        <authorList>
            <person name="Mori K."/>
        </authorList>
    </citation>
    <scope>NUCLEOTIDE SEQUENCE [LARGE SCALE GENOMIC DNA]</scope>
    <source>
        <strain evidence="5">sy52</strain>
    </source>
</reference>
<dbReference type="InterPro" id="IPR011006">
    <property type="entry name" value="CheY-like_superfamily"/>
</dbReference>
<comment type="caution">
    <text evidence="1">Lacks conserved residue(s) required for the propagation of feature annotation.</text>
</comment>
<dbReference type="SUPFAM" id="SSF109604">
    <property type="entry name" value="HD-domain/PDEase-like"/>
    <property type="match status" value="1"/>
</dbReference>
<dbReference type="RefSeq" id="WP_190614828.1">
    <property type="nucleotide sequence ID" value="NZ_AP018712.1"/>
</dbReference>
<name>A0A7G1G5Z3_9BACT</name>
<dbReference type="GO" id="GO:0000160">
    <property type="term" value="P:phosphorelay signal transduction system"/>
    <property type="evidence" value="ECO:0007669"/>
    <property type="project" value="InterPro"/>
</dbReference>
<protein>
    <recommendedName>
        <fullName evidence="6">Stage 0 sporulation protein A homolog</fullName>
    </recommendedName>
</protein>
<dbReference type="SMART" id="SM00471">
    <property type="entry name" value="HDc"/>
    <property type="match status" value="1"/>
</dbReference>
<dbReference type="PROSITE" id="PS51832">
    <property type="entry name" value="HD_GYP"/>
    <property type="match status" value="1"/>
</dbReference>
<dbReference type="EMBL" id="AP018712">
    <property type="protein sequence ID" value="BBE31968.1"/>
    <property type="molecule type" value="Genomic_DNA"/>
</dbReference>
<dbReference type="KEGG" id="ocy:OSSY52_21090"/>
<dbReference type="Proteomes" id="UP000516361">
    <property type="component" value="Chromosome"/>
</dbReference>
<dbReference type="SUPFAM" id="SSF52172">
    <property type="entry name" value="CheY-like"/>
    <property type="match status" value="1"/>
</dbReference>
<dbReference type="InterPro" id="IPR037522">
    <property type="entry name" value="HD_GYP_dom"/>
</dbReference>
<dbReference type="InParanoid" id="A0A7G1G5Z3"/>
<dbReference type="PANTHER" id="PTHR45228">
    <property type="entry name" value="CYCLIC DI-GMP PHOSPHODIESTERASE TM_0186-RELATED"/>
    <property type="match status" value="1"/>
</dbReference>
<evidence type="ECO:0000313" key="5">
    <source>
        <dbReference type="Proteomes" id="UP000516361"/>
    </source>
</evidence>